<dbReference type="CDD" id="cd00519">
    <property type="entry name" value="Lipase_3"/>
    <property type="match status" value="1"/>
</dbReference>
<feature type="signal peptide" evidence="1">
    <location>
        <begin position="1"/>
        <end position="22"/>
    </location>
</feature>
<dbReference type="SUPFAM" id="SSF53474">
    <property type="entry name" value="alpha/beta-Hydrolases"/>
    <property type="match status" value="1"/>
</dbReference>
<dbReference type="AlphaFoldDB" id="F4Q0D7"/>
<dbReference type="PANTHER" id="PTHR45856:SF24">
    <property type="entry name" value="FUNGAL LIPASE-LIKE DOMAIN-CONTAINING PROTEIN"/>
    <property type="match status" value="1"/>
</dbReference>
<dbReference type="InterPro" id="IPR029058">
    <property type="entry name" value="AB_hydrolase_fold"/>
</dbReference>
<proteinExistence type="predicted"/>
<dbReference type="Proteomes" id="UP000007797">
    <property type="component" value="Unassembled WGS sequence"/>
</dbReference>
<evidence type="ECO:0000256" key="1">
    <source>
        <dbReference type="SAM" id="SignalP"/>
    </source>
</evidence>
<dbReference type="InterPro" id="IPR051218">
    <property type="entry name" value="Sec_MonoDiacylglyc_Lipase"/>
</dbReference>
<dbReference type="RefSeq" id="XP_004357111.1">
    <property type="nucleotide sequence ID" value="XM_004357056.1"/>
</dbReference>
<name>F4Q0D7_CACFS</name>
<sequence length="459" mass="51664">MLSNRILFICLFVVLSISLVKGNGEFSPELAYNGLVMSYSAYCFGKYVNYWSCPFEHPTDSCGNPLSGGFFNASEDKVGRFDFIYQEAVSDSLFYIAEQDNNYYLVFRGTDDIINDMEDIDFAHQKPFPQDDSSAMVSKGFYVAWRGGFMGLPPVYIDQLRQPVMDALASTSINSGSGLTIVGHSFGGAMASMSYMNPFTNHASLAALEFSTINDEQPELPYGPITVYTYGSPRVGNEDFEVLFNTNTNIETSYRVVNFEDTIPHLPLPAFTLFGSNATYSHVNTEVWLYNYSNDPSQYPVYLECPLTEQLNCSTNSLVHWTQFDNMTQVMYYHRRYFAYDLETFCQDWIADLEVLQHPTIFLNITRHWMAGGYNYTNVVGTLTNNGPVDIANPVFTSNPNIVPVAGIWGLTPTTTDNGIIHWRLTPLNGVTPTISIGSEYIFAFTYNSTATYSFTRIK</sequence>
<gene>
    <name evidence="3" type="ORF">DFA_03782</name>
</gene>
<dbReference type="Pfam" id="PF01764">
    <property type="entry name" value="Lipase_3"/>
    <property type="match status" value="1"/>
</dbReference>
<feature type="chain" id="PRO_5003313485" description="Fungal lipase-type domain-containing protein" evidence="1">
    <location>
        <begin position="23"/>
        <end position="459"/>
    </location>
</feature>
<dbReference type="PANTHER" id="PTHR45856">
    <property type="entry name" value="ALPHA/BETA-HYDROLASES SUPERFAMILY PROTEIN"/>
    <property type="match status" value="1"/>
</dbReference>
<accession>F4Q0D7</accession>
<feature type="domain" description="Fungal lipase-type" evidence="2">
    <location>
        <begin position="104"/>
        <end position="268"/>
    </location>
</feature>
<evidence type="ECO:0000259" key="2">
    <source>
        <dbReference type="Pfam" id="PF01764"/>
    </source>
</evidence>
<dbReference type="EMBL" id="GL883018">
    <property type="protein sequence ID" value="EGG18288.1"/>
    <property type="molecule type" value="Genomic_DNA"/>
</dbReference>
<dbReference type="InterPro" id="IPR002921">
    <property type="entry name" value="Fungal_lipase-type"/>
</dbReference>
<protein>
    <recommendedName>
        <fullName evidence="2">Fungal lipase-type domain-containing protein</fullName>
    </recommendedName>
</protein>
<dbReference type="Gene3D" id="3.40.50.1820">
    <property type="entry name" value="alpha/beta hydrolase"/>
    <property type="match status" value="1"/>
</dbReference>
<organism evidence="3 4">
    <name type="scientific">Cavenderia fasciculata</name>
    <name type="common">Slime mold</name>
    <name type="synonym">Dictyostelium fasciculatum</name>
    <dbReference type="NCBI Taxonomy" id="261658"/>
    <lineage>
        <taxon>Eukaryota</taxon>
        <taxon>Amoebozoa</taxon>
        <taxon>Evosea</taxon>
        <taxon>Eumycetozoa</taxon>
        <taxon>Dictyostelia</taxon>
        <taxon>Acytosteliales</taxon>
        <taxon>Cavenderiaceae</taxon>
        <taxon>Cavenderia</taxon>
    </lineage>
</organism>
<evidence type="ECO:0000313" key="4">
    <source>
        <dbReference type="Proteomes" id="UP000007797"/>
    </source>
</evidence>
<keyword evidence="4" id="KW-1185">Reference proteome</keyword>
<reference evidence="4" key="1">
    <citation type="journal article" date="2011" name="Genome Res.">
        <title>Phylogeny-wide analysis of social amoeba genomes highlights ancient origins for complex intercellular communication.</title>
        <authorList>
            <person name="Heidel A.J."/>
            <person name="Lawal H.M."/>
            <person name="Felder M."/>
            <person name="Schilde C."/>
            <person name="Helps N.R."/>
            <person name="Tunggal B."/>
            <person name="Rivero F."/>
            <person name="John U."/>
            <person name="Schleicher M."/>
            <person name="Eichinger L."/>
            <person name="Platzer M."/>
            <person name="Noegel A.A."/>
            <person name="Schaap P."/>
            <person name="Gloeckner G."/>
        </authorList>
    </citation>
    <scope>NUCLEOTIDE SEQUENCE [LARGE SCALE GENOMIC DNA]</scope>
    <source>
        <strain evidence="4">SH3</strain>
    </source>
</reference>
<dbReference type="KEGG" id="dfa:DFA_03782"/>
<evidence type="ECO:0000313" key="3">
    <source>
        <dbReference type="EMBL" id="EGG18288.1"/>
    </source>
</evidence>
<dbReference type="OrthoDB" id="345705at2759"/>
<keyword evidence="1" id="KW-0732">Signal</keyword>
<dbReference type="GeneID" id="14870419"/>
<dbReference type="GO" id="GO:0006629">
    <property type="term" value="P:lipid metabolic process"/>
    <property type="evidence" value="ECO:0007669"/>
    <property type="project" value="InterPro"/>
</dbReference>
<dbReference type="OMA" id="TEVWIDI"/>